<dbReference type="EMBL" id="JBHFNT010000137">
    <property type="protein sequence ID" value="MFB2836033.1"/>
    <property type="molecule type" value="Genomic_DNA"/>
</dbReference>
<sequence>MVKNQIYVTDRRVNANICVHLRLSAFICVQKSFFQFAGSALGSIAPCYN</sequence>
<keyword evidence="2" id="KW-1185">Reference proteome</keyword>
<evidence type="ECO:0000313" key="2">
    <source>
        <dbReference type="Proteomes" id="UP001576780"/>
    </source>
</evidence>
<evidence type="ECO:0000313" key="1">
    <source>
        <dbReference type="EMBL" id="MFB2836033.1"/>
    </source>
</evidence>
<proteinExistence type="predicted"/>
<protein>
    <submittedName>
        <fullName evidence="1">Uncharacterized protein</fullName>
    </submittedName>
</protein>
<organism evidence="1 2">
    <name type="scientific">Floridaenema evergladense BLCC-F167</name>
    <dbReference type="NCBI Taxonomy" id="3153639"/>
    <lineage>
        <taxon>Bacteria</taxon>
        <taxon>Bacillati</taxon>
        <taxon>Cyanobacteriota</taxon>
        <taxon>Cyanophyceae</taxon>
        <taxon>Oscillatoriophycideae</taxon>
        <taxon>Aerosakkonematales</taxon>
        <taxon>Aerosakkonemataceae</taxon>
        <taxon>Floridanema</taxon>
        <taxon>Floridanema evergladense</taxon>
    </lineage>
</organism>
<comment type="caution">
    <text evidence="1">The sequence shown here is derived from an EMBL/GenBank/DDBJ whole genome shotgun (WGS) entry which is preliminary data.</text>
</comment>
<name>A0ABV4WLR7_9CYAN</name>
<reference evidence="1 2" key="1">
    <citation type="submission" date="2024-09" db="EMBL/GenBank/DDBJ databases">
        <title>Floridaenema gen nov. (Aerosakkonemataceae, Aerosakkonematales ord. nov., Cyanobacteria) from benthic tropical and subtropical fresh waters, with the description of four new species.</title>
        <authorList>
            <person name="Moretto J.A."/>
            <person name="Berthold D.E."/>
            <person name="Lefler F.W."/>
            <person name="Huang I.-S."/>
            <person name="Laughinghouse H. IV."/>
        </authorList>
    </citation>
    <scope>NUCLEOTIDE SEQUENCE [LARGE SCALE GENOMIC DNA]</scope>
    <source>
        <strain evidence="1 2">BLCC-F167</strain>
    </source>
</reference>
<gene>
    <name evidence="1" type="ORF">ACE1CA_15990</name>
</gene>
<accession>A0ABV4WLR7</accession>
<dbReference type="Proteomes" id="UP001576780">
    <property type="component" value="Unassembled WGS sequence"/>
</dbReference>